<feature type="chain" id="PRO_5044841162" description="YSIRK Gram-positive signal peptide domain-containing protein" evidence="2">
    <location>
        <begin position="33"/>
        <end position="503"/>
    </location>
</feature>
<dbReference type="RefSeq" id="WP_262626462.1">
    <property type="nucleotide sequence ID" value="NZ_CP094809.1"/>
</dbReference>
<feature type="signal peptide" evidence="2">
    <location>
        <begin position="1"/>
        <end position="32"/>
    </location>
</feature>
<evidence type="ECO:0000256" key="1">
    <source>
        <dbReference type="SAM" id="MobiDB-lite"/>
    </source>
</evidence>
<sequence length="503" mass="56238">MKENFKLRKMKVGLVSIAMAAMYITSQGQAEASEHVSSASQTTHNVEQRQVTLTPPQSNESQTNTSVQQVEEKQTVVKETPKNFVELNEIKPGDTQITGKTLPNKTLFLNIDGKSMDSVDSLDSEIVQSDESGKFTYDLKDRKIVYNQDIEITSTSLDFDLESEEESETESNDAVGKLSTGRYAHAYDIPKNPLSKNHNHHQVLVEPILKDSGIIKGHTSVKGRVAIAINNAFINLGYNDNYNEHTPLAQAKARNEGIWKHIDDKGYFEFDLKGEKFSHHNIKKGDLVSITFKPNDEDEAIIPLIFNVKASDFDSIQSAITSYNPKNVKKVNILNTITDDIQVDDIQGYDYVSNHGIDKPVENSKGTKEIKGQTKFANAVVNVTSSLREGNEFPDLQVGEDGKFSFNASSAGFRLNNGEKLHFVVVDPLSGKVLSKLVTKEITVAESEDQKKERAFDDLIEITPAYFKLVGNEIRGYDIHGYVLTYFNAYDTKELARHIYKGQ</sequence>
<organism evidence="3 4">
    <name type="scientific">Staphylococcus agnetis</name>
    <dbReference type="NCBI Taxonomy" id="985762"/>
    <lineage>
        <taxon>Bacteria</taxon>
        <taxon>Bacillati</taxon>
        <taxon>Bacillota</taxon>
        <taxon>Bacilli</taxon>
        <taxon>Bacillales</taxon>
        <taxon>Staphylococcaceae</taxon>
        <taxon>Staphylococcus</taxon>
    </lineage>
</organism>
<dbReference type="EMBL" id="CP094809">
    <property type="protein sequence ID" value="UXU57323.1"/>
    <property type="molecule type" value="Genomic_DNA"/>
</dbReference>
<dbReference type="Proteomes" id="UP001065705">
    <property type="component" value="Chromosome"/>
</dbReference>
<reference evidence="3" key="1">
    <citation type="submission" date="2022-03" db="EMBL/GenBank/DDBJ databases">
        <title>Comparative Genomics of East African Camel-Associated Staphylococcaceae spp.: Diversity and Inheritance of Traits Involved in Host-Pathogen Interactions.</title>
        <authorList>
            <person name="Akarsu H."/>
            <person name="Liljander A."/>
            <person name="Younan M."/>
            <person name="Brodard I."/>
            <person name="Glucks I."/>
            <person name="Labroussaa F."/>
            <person name="Overesch G."/>
            <person name="Kuhnert P."/>
            <person name="Perreten V."/>
            <person name="Drexler J.F."/>
            <person name="Corman V.M."/>
            <person name="Falquet L."/>
            <person name="Jores J."/>
        </authorList>
    </citation>
    <scope>NUCLEOTIDE SEQUENCE</scope>
    <source>
        <strain evidence="3">IVB6197</strain>
    </source>
</reference>
<feature type="region of interest" description="Disordered" evidence="1">
    <location>
        <begin position="34"/>
        <end position="74"/>
    </location>
</feature>
<accession>A0ABD7TU49</accession>
<evidence type="ECO:0000313" key="4">
    <source>
        <dbReference type="Proteomes" id="UP001065705"/>
    </source>
</evidence>
<keyword evidence="2" id="KW-0732">Signal</keyword>
<protein>
    <recommendedName>
        <fullName evidence="5">YSIRK Gram-positive signal peptide domain-containing protein</fullName>
    </recommendedName>
</protein>
<name>A0ABD7TU49_9STAP</name>
<evidence type="ECO:0000313" key="3">
    <source>
        <dbReference type="EMBL" id="UXU57323.1"/>
    </source>
</evidence>
<evidence type="ECO:0008006" key="5">
    <source>
        <dbReference type="Google" id="ProtNLM"/>
    </source>
</evidence>
<evidence type="ECO:0000256" key="2">
    <source>
        <dbReference type="SAM" id="SignalP"/>
    </source>
</evidence>
<feature type="compositionally biased region" description="Polar residues" evidence="1">
    <location>
        <begin position="34"/>
        <end position="64"/>
    </location>
</feature>
<gene>
    <name evidence="3" type="ORF">MUA95_00415</name>
</gene>
<proteinExistence type="predicted"/>
<dbReference type="AlphaFoldDB" id="A0ABD7TU49"/>